<dbReference type="PANTHER" id="PTHR42951:SF21">
    <property type="entry name" value="METALLO-HYDROLASE YQJP-RELATED"/>
    <property type="match status" value="1"/>
</dbReference>
<dbReference type="AlphaFoldDB" id="A0A4V2SNM8"/>
<dbReference type="InterPro" id="IPR001279">
    <property type="entry name" value="Metallo-B-lactamas"/>
</dbReference>
<dbReference type="RefSeq" id="WP_132743493.1">
    <property type="nucleotide sequence ID" value="NZ_SLXK01000002.1"/>
</dbReference>
<dbReference type="OrthoDB" id="2971563at2"/>
<dbReference type="EMBL" id="SLXK01000002">
    <property type="protein sequence ID" value="TCP31786.1"/>
    <property type="molecule type" value="Genomic_DNA"/>
</dbReference>
<evidence type="ECO:0000259" key="1">
    <source>
        <dbReference type="SMART" id="SM00849"/>
    </source>
</evidence>
<reference evidence="2 3" key="1">
    <citation type="submission" date="2019-03" db="EMBL/GenBank/DDBJ databases">
        <title>Genomic Encyclopedia of Type Strains, Phase IV (KMG-IV): sequencing the most valuable type-strain genomes for metagenomic binning, comparative biology and taxonomic classification.</title>
        <authorList>
            <person name="Goeker M."/>
        </authorList>
    </citation>
    <scope>NUCLEOTIDE SEQUENCE [LARGE SCALE GENOMIC DNA]</scope>
    <source>
        <strain evidence="2 3">DSM 19377</strain>
    </source>
</reference>
<sequence>MQPIKAGDGVWQITLPTPFAIGPVNVYIIQSEKITLIDAGPKTEEAHQAFVSGLEAIHLTPESIDQIVLTHHHPDHTGLVDYFAGDIPIFAHPHCEPWLAHEPAFIKRYNDYFRDLSVQMGVPAKASDQDPSIEDYLAYSSRASVDHFIQEGDRATGLADWEVLDVPGHASSHIALYRPYDKLLIGGDLLLEKVSSNAILEPPFHDNDLAPRTLLQYRHSLRKCLDIEVDKVLPGHGNIFSGAHGLILERLKQQVKRRHDVLSYFQAEALPVFTIAKEMFSKAYQSQLDLVLSEIQGHIDWLVLRGDIQASIKDGVVYYERTDHLGDGLCPIDV</sequence>
<dbReference type="Pfam" id="PF00753">
    <property type="entry name" value="Lactamase_B"/>
    <property type="match status" value="1"/>
</dbReference>
<keyword evidence="3" id="KW-1185">Reference proteome</keyword>
<comment type="caution">
    <text evidence="2">The sequence shown here is derived from an EMBL/GenBank/DDBJ whole genome shotgun (WGS) entry which is preliminary data.</text>
</comment>
<organism evidence="2 3">
    <name type="scientific">Scopulibacillus darangshiensis</name>
    <dbReference type="NCBI Taxonomy" id="442528"/>
    <lineage>
        <taxon>Bacteria</taxon>
        <taxon>Bacillati</taxon>
        <taxon>Bacillota</taxon>
        <taxon>Bacilli</taxon>
        <taxon>Bacillales</taxon>
        <taxon>Sporolactobacillaceae</taxon>
        <taxon>Scopulibacillus</taxon>
    </lineage>
</organism>
<evidence type="ECO:0000313" key="3">
    <source>
        <dbReference type="Proteomes" id="UP000295416"/>
    </source>
</evidence>
<dbReference type="InterPro" id="IPR050855">
    <property type="entry name" value="NDM-1-like"/>
</dbReference>
<proteinExistence type="predicted"/>
<dbReference type="Proteomes" id="UP000295416">
    <property type="component" value="Unassembled WGS sequence"/>
</dbReference>
<dbReference type="SMART" id="SM00849">
    <property type="entry name" value="Lactamase_B"/>
    <property type="match status" value="1"/>
</dbReference>
<dbReference type="InterPro" id="IPR036866">
    <property type="entry name" value="RibonucZ/Hydroxyglut_hydro"/>
</dbReference>
<protein>
    <submittedName>
        <fullName evidence="2">Glyoxylase-like metal-dependent hydrolase (Beta-lactamase superfamily II)</fullName>
    </submittedName>
</protein>
<gene>
    <name evidence="2" type="ORF">EV207_102279</name>
</gene>
<keyword evidence="2" id="KW-0378">Hydrolase</keyword>
<name>A0A4V2SNM8_9BACL</name>
<dbReference type="Gene3D" id="3.60.15.10">
    <property type="entry name" value="Ribonuclease Z/Hydroxyacylglutathione hydrolase-like"/>
    <property type="match status" value="1"/>
</dbReference>
<evidence type="ECO:0000313" key="2">
    <source>
        <dbReference type="EMBL" id="TCP31786.1"/>
    </source>
</evidence>
<feature type="domain" description="Metallo-beta-lactamase" evidence="1">
    <location>
        <begin position="23"/>
        <end position="236"/>
    </location>
</feature>
<accession>A0A4V2SNM8</accession>
<dbReference type="PANTHER" id="PTHR42951">
    <property type="entry name" value="METALLO-BETA-LACTAMASE DOMAIN-CONTAINING"/>
    <property type="match status" value="1"/>
</dbReference>
<dbReference type="SUPFAM" id="SSF56281">
    <property type="entry name" value="Metallo-hydrolase/oxidoreductase"/>
    <property type="match status" value="1"/>
</dbReference>
<dbReference type="GO" id="GO:0016787">
    <property type="term" value="F:hydrolase activity"/>
    <property type="evidence" value="ECO:0007669"/>
    <property type="project" value="UniProtKB-KW"/>
</dbReference>